<evidence type="ECO:0000259" key="2">
    <source>
        <dbReference type="Pfam" id="PF00144"/>
    </source>
</evidence>
<dbReference type="Pfam" id="PF00144">
    <property type="entry name" value="Beta-lactamase"/>
    <property type="match status" value="2"/>
</dbReference>
<keyword evidence="4" id="KW-1185">Reference proteome</keyword>
<accession>A0AAD9MWT0</accession>
<evidence type="ECO:0000313" key="4">
    <source>
        <dbReference type="Proteomes" id="UP001208570"/>
    </source>
</evidence>
<dbReference type="InterPro" id="IPR001466">
    <property type="entry name" value="Beta-lactam-related"/>
</dbReference>
<gene>
    <name evidence="3" type="ORF">LSH36_647g01000</name>
</gene>
<protein>
    <recommendedName>
        <fullName evidence="2">Beta-lactamase-related domain-containing protein</fullName>
    </recommendedName>
</protein>
<feature type="domain" description="Beta-lactamase-related" evidence="2">
    <location>
        <begin position="73"/>
        <end position="186"/>
    </location>
</feature>
<dbReference type="EMBL" id="JAODUP010000647">
    <property type="protein sequence ID" value="KAK2145914.1"/>
    <property type="molecule type" value="Genomic_DNA"/>
</dbReference>
<proteinExistence type="predicted"/>
<sequence length="718" mass="81579">MTYPDGGIWITMLSPIAGGLLRIRTPTIVVMLFVTSLRGCTAEIHPSQAAHGAAVTSDVSPAVLSSPQQLQRLDRFLGDLMKCRGVPGLTISVVVGNQVILTREYGSADLEAEKPVTKDTIFGVASLTKAFTTLLLAILLNRQGYTWDTKVQDILGDDFRLYDDYLTSHVTIRDLLLHRTGIPRYDLLWFSGKMSREQLLSPSHLAPNAAGEATGHLRTQMKRVKENKTNKDRKSPINYSSRLTGEKRQPVIIEGGLQSLSISHLPCLKPSDDFRSKAIYNNILYMLAGHVTEILGRRSWEDLVRDEILIPLGMNQTTFFHDRGDMAERFAKQYAIFNGQQTELDHRKFRSGATAISPAIGLCTTASDMTKWMEFILSKGTYKHNRRLEYSDVMDDAFTSQILAPNMYYSQIQRPRTPVSLTLNTYGLAWLNGYYRGYPLLSHYGSFPGFFSMISLLRIYRIGIFSAINGGNQYLPYTINSLIHTYILDLLLGETPWIESGHFQDPHSEACYFPHDEYKDYTATSYVMKSQSYWREQDIYIGTYVSPIYSDLTVWRYDRRTGDRYDSSAAAHLLGRTDEDYYELRMRYGLLQFTLYPQHHDPDKDVFIAETDHRDWLIPSLQIHFLVRETGDEQIVESLELPELRMKSGGSVFTRLTGNRSDNNLSCYSHREDDRESLTEDGSDGASVGTRTSRTGYSFYLSLIVVMIVTDSVNIMLL</sequence>
<evidence type="ECO:0000313" key="3">
    <source>
        <dbReference type="EMBL" id="KAK2145914.1"/>
    </source>
</evidence>
<dbReference type="InterPro" id="IPR050491">
    <property type="entry name" value="AmpC-like"/>
</dbReference>
<dbReference type="Gene3D" id="3.40.710.10">
    <property type="entry name" value="DD-peptidase/beta-lactamase superfamily"/>
    <property type="match status" value="2"/>
</dbReference>
<reference evidence="3" key="1">
    <citation type="journal article" date="2023" name="Mol. Biol. Evol.">
        <title>Third-Generation Sequencing Reveals the Adaptive Role of the Epigenome in Three Deep-Sea Polychaetes.</title>
        <authorList>
            <person name="Perez M."/>
            <person name="Aroh O."/>
            <person name="Sun Y."/>
            <person name="Lan Y."/>
            <person name="Juniper S.K."/>
            <person name="Young C.R."/>
            <person name="Angers B."/>
            <person name="Qian P.Y."/>
        </authorList>
    </citation>
    <scope>NUCLEOTIDE SEQUENCE</scope>
    <source>
        <strain evidence="3">P08H-3</strain>
    </source>
</reference>
<feature type="domain" description="Beta-lactamase-related" evidence="2">
    <location>
        <begin position="269"/>
        <end position="470"/>
    </location>
</feature>
<organism evidence="3 4">
    <name type="scientific">Paralvinella palmiformis</name>
    <dbReference type="NCBI Taxonomy" id="53620"/>
    <lineage>
        <taxon>Eukaryota</taxon>
        <taxon>Metazoa</taxon>
        <taxon>Spiralia</taxon>
        <taxon>Lophotrochozoa</taxon>
        <taxon>Annelida</taxon>
        <taxon>Polychaeta</taxon>
        <taxon>Sedentaria</taxon>
        <taxon>Canalipalpata</taxon>
        <taxon>Terebellida</taxon>
        <taxon>Terebelliformia</taxon>
        <taxon>Alvinellidae</taxon>
        <taxon>Paralvinella</taxon>
    </lineage>
</organism>
<dbReference type="InterPro" id="IPR012338">
    <property type="entry name" value="Beta-lactam/transpept-like"/>
</dbReference>
<comment type="caution">
    <text evidence="3">The sequence shown here is derived from an EMBL/GenBank/DDBJ whole genome shotgun (WGS) entry which is preliminary data.</text>
</comment>
<evidence type="ECO:0000256" key="1">
    <source>
        <dbReference type="SAM" id="MobiDB-lite"/>
    </source>
</evidence>
<dbReference type="PANTHER" id="PTHR46825">
    <property type="entry name" value="D-ALANYL-D-ALANINE-CARBOXYPEPTIDASE/ENDOPEPTIDASE AMPH"/>
    <property type="match status" value="1"/>
</dbReference>
<name>A0AAD9MWT0_9ANNE</name>
<dbReference type="SUPFAM" id="SSF56601">
    <property type="entry name" value="beta-lactamase/transpeptidase-like"/>
    <property type="match status" value="1"/>
</dbReference>
<dbReference type="PANTHER" id="PTHR46825:SF15">
    <property type="entry name" value="BETA-LACTAMASE-RELATED DOMAIN-CONTAINING PROTEIN"/>
    <property type="match status" value="1"/>
</dbReference>
<dbReference type="Proteomes" id="UP001208570">
    <property type="component" value="Unassembled WGS sequence"/>
</dbReference>
<dbReference type="AlphaFoldDB" id="A0AAD9MWT0"/>
<feature type="region of interest" description="Disordered" evidence="1">
    <location>
        <begin position="664"/>
        <end position="689"/>
    </location>
</feature>
<feature type="compositionally biased region" description="Basic and acidic residues" evidence="1">
    <location>
        <begin position="669"/>
        <end position="678"/>
    </location>
</feature>